<comment type="caution">
    <text evidence="1">The sequence shown here is derived from an EMBL/GenBank/DDBJ whole genome shotgun (WGS) entry which is preliminary data.</text>
</comment>
<evidence type="ECO:0000313" key="1">
    <source>
        <dbReference type="EMBL" id="CAB1453380.1"/>
    </source>
</evidence>
<dbReference type="AlphaFoldDB" id="A0A9N7VPH2"/>
<evidence type="ECO:0000313" key="2">
    <source>
        <dbReference type="Proteomes" id="UP001153269"/>
    </source>
</evidence>
<proteinExistence type="predicted"/>
<keyword evidence="2" id="KW-1185">Reference proteome</keyword>
<sequence length="210" mass="22681">MLVSVSPAAVEQSAGKAVRLPLPPCCEHCRGGGTESQGSIIHEKRWMGCKQGMLTERGGPPPEECVLSPARDFHIHDRGADLGIVTVTICPLRSQPLLHLSTRSLLYLNTLTQASASNAKTSQVSLSFQVNIFVSVFHECYTHSRCLCGVSLGHSAINRNLHLLSLCCLGSLDFRQKSIRASRQPSSALQPGVGLSWSRVPSTARNLLGR</sequence>
<organism evidence="1 2">
    <name type="scientific">Pleuronectes platessa</name>
    <name type="common">European plaice</name>
    <dbReference type="NCBI Taxonomy" id="8262"/>
    <lineage>
        <taxon>Eukaryota</taxon>
        <taxon>Metazoa</taxon>
        <taxon>Chordata</taxon>
        <taxon>Craniata</taxon>
        <taxon>Vertebrata</taxon>
        <taxon>Euteleostomi</taxon>
        <taxon>Actinopterygii</taxon>
        <taxon>Neopterygii</taxon>
        <taxon>Teleostei</taxon>
        <taxon>Neoteleostei</taxon>
        <taxon>Acanthomorphata</taxon>
        <taxon>Carangaria</taxon>
        <taxon>Pleuronectiformes</taxon>
        <taxon>Pleuronectoidei</taxon>
        <taxon>Pleuronectidae</taxon>
        <taxon>Pleuronectes</taxon>
    </lineage>
</organism>
<dbReference type="Proteomes" id="UP001153269">
    <property type="component" value="Unassembled WGS sequence"/>
</dbReference>
<protein>
    <submittedName>
        <fullName evidence="1">Uncharacterized protein</fullName>
    </submittedName>
</protein>
<dbReference type="EMBL" id="CADEAL010004168">
    <property type="protein sequence ID" value="CAB1453380.1"/>
    <property type="molecule type" value="Genomic_DNA"/>
</dbReference>
<reference evidence="1" key="1">
    <citation type="submission" date="2020-03" db="EMBL/GenBank/DDBJ databases">
        <authorList>
            <person name="Weist P."/>
        </authorList>
    </citation>
    <scope>NUCLEOTIDE SEQUENCE</scope>
</reference>
<accession>A0A9N7VPH2</accession>
<gene>
    <name evidence="1" type="ORF">PLEPLA_LOCUS41133</name>
</gene>
<name>A0A9N7VPH2_PLEPL</name>